<evidence type="ECO:0000256" key="1">
    <source>
        <dbReference type="ARBA" id="ARBA00004123"/>
    </source>
</evidence>
<evidence type="ECO:0000256" key="6">
    <source>
        <dbReference type="ARBA" id="ARBA00023242"/>
    </source>
</evidence>
<dbReference type="CDD" id="cd05513">
    <property type="entry name" value="Bromo_brd7_like"/>
    <property type="match status" value="1"/>
</dbReference>
<reference evidence="11" key="1">
    <citation type="submission" date="2018-03" db="EMBL/GenBank/DDBJ databases">
        <title>ARS-UCD1.2.</title>
        <authorList>
            <person name="Rosen B.D."/>
            <person name="Bickhart D.M."/>
            <person name="Koren S."/>
            <person name="Schnabel R.D."/>
            <person name="Hall R."/>
            <person name="Zimin A."/>
            <person name="Dreischer C."/>
            <person name="Schultheiss S."/>
            <person name="Schroeder S.G."/>
            <person name="Elsik C.G."/>
            <person name="Couldrey C."/>
            <person name="Liu G.E."/>
            <person name="Van Tassell C.P."/>
            <person name="Phillippy A.M."/>
            <person name="Smith T.P.L."/>
            <person name="Medrano J.F."/>
        </authorList>
    </citation>
    <scope>NUCLEOTIDE SEQUENCE [LARGE SCALE GENOMIC DNA]</scope>
    <source>
        <strain evidence="11">Hereford</strain>
    </source>
</reference>
<proteinExistence type="predicted"/>
<feature type="compositionally biased region" description="Low complexity" evidence="9">
    <location>
        <begin position="615"/>
        <end position="627"/>
    </location>
</feature>
<dbReference type="GO" id="GO:0140566">
    <property type="term" value="F:histone reader activity"/>
    <property type="evidence" value="ECO:0007669"/>
    <property type="project" value="Ensembl"/>
</dbReference>
<evidence type="ECO:0000256" key="7">
    <source>
        <dbReference type="ARBA" id="ARBA00040982"/>
    </source>
</evidence>
<dbReference type="AlphaFoldDB" id="A0AAA9T8L9"/>
<evidence type="ECO:0000256" key="9">
    <source>
        <dbReference type="SAM" id="MobiDB-lite"/>
    </source>
</evidence>
<reference evidence="11" key="2">
    <citation type="submission" date="2025-08" db="UniProtKB">
        <authorList>
            <consortium name="Ensembl"/>
        </authorList>
    </citation>
    <scope>IDENTIFICATION</scope>
    <source>
        <strain evidence="11">Hereford</strain>
    </source>
</reference>
<dbReference type="GO" id="GO:0005654">
    <property type="term" value="C:nucleoplasm"/>
    <property type="evidence" value="ECO:0007669"/>
    <property type="project" value="Ensembl"/>
</dbReference>
<keyword evidence="12" id="KW-1185">Reference proteome</keyword>
<sequence length="668" mass="74493">MGKKHKKHKTEWRSSYEDYADKPLEKPLKLVLKVGGSEVTELSGSGHDSSYYDDRSDHERERHKEKKKKKKKKSEKEKHLDDEERRKRKEEKKRKREKEHCDTEGEADDFDPGKKVEVEPPPDRPVRACRTQPVSLNRVALVTGVTPRTLVPWWRRAFGTPHLGLWVQPWGHSGEDYILKCSCGGNLTELCSRSLEAVLPCCAARAENESTPIQQLLEHFLRQLQRKDPHGFFAFPVTDAIAPGYSMIIKHPMDFGTMKDKIAANEYKSVTEFKADFKLMCDNAMTYNRPDTVYYKLAKKILHAGFKMMSKQAALLGNEDTAAEEPVPEVVPVHVETAKKSKRPSREVISCVFEPEGNACSLTDSTAEEHVLALVEHAADEARDRISRLVPGGKMGYLKKNGDGSLLYSVVNTAGLDADEEETHPVDLSSLSSKLLPGFTTLGFREERRSRVTFLSSASTALSTHNNSVFGDLKADEVELLYSAYGDETGVQCALSLQEFVKDAGSYSKKLVDDLLDQITGGDHSRMLFRLRQRRSVPMKPLDEVKAGDPLGDGSSTLDFMAMKPYSDVSLDISVLGCLGKVKKELDPEDGHLSLDETTKLLQDLQEAQAERGGSRPSSNLSSLSNASDRDQHHLGSPSRLSVGEQPEAAHDPYEFLQSPEPAVSTKP</sequence>
<dbReference type="InterPro" id="IPR036427">
    <property type="entry name" value="Bromodomain-like_sf"/>
</dbReference>
<feature type="region of interest" description="Disordered" evidence="9">
    <location>
        <begin position="38"/>
        <end position="128"/>
    </location>
</feature>
<protein>
    <recommendedName>
        <fullName evidence="7">Bromodomain-containing protein 9</fullName>
    </recommendedName>
</protein>
<dbReference type="PRINTS" id="PR00503">
    <property type="entry name" value="BROMODOMAIN"/>
</dbReference>
<comment type="subcellular location">
    <subcellularLocation>
        <location evidence="1">Nucleus</location>
    </subcellularLocation>
</comment>
<evidence type="ECO:0000313" key="12">
    <source>
        <dbReference type="Proteomes" id="UP000009136"/>
    </source>
</evidence>
<feature type="region of interest" description="Disordered" evidence="9">
    <location>
        <begin position="606"/>
        <end position="668"/>
    </location>
</feature>
<dbReference type="Pfam" id="PF00439">
    <property type="entry name" value="Bromodomain"/>
    <property type="match status" value="1"/>
</dbReference>
<keyword evidence="6" id="KW-0539">Nucleus</keyword>
<evidence type="ECO:0000256" key="3">
    <source>
        <dbReference type="ARBA" id="ARBA00023015"/>
    </source>
</evidence>
<evidence type="ECO:0000259" key="10">
    <source>
        <dbReference type="PROSITE" id="PS50014"/>
    </source>
</evidence>
<dbReference type="FunFam" id="1.20.920.10:FF:000022">
    <property type="entry name" value="Putative bromodomain-containing protein 9"/>
    <property type="match status" value="1"/>
</dbReference>
<gene>
    <name evidence="11" type="primary">BRD9</name>
</gene>
<evidence type="ECO:0000313" key="11">
    <source>
        <dbReference type="Ensembl" id="ENSBTAP00000092220.1"/>
    </source>
</evidence>
<name>A0AAA9T8L9_BOVIN</name>
<dbReference type="Pfam" id="PF12024">
    <property type="entry name" value="DUF3512"/>
    <property type="match status" value="1"/>
</dbReference>
<evidence type="ECO:0000256" key="8">
    <source>
        <dbReference type="PROSITE-ProRule" id="PRU00035"/>
    </source>
</evidence>
<dbReference type="PROSITE" id="PS50014">
    <property type="entry name" value="BROMODOMAIN_2"/>
    <property type="match status" value="1"/>
</dbReference>
<evidence type="ECO:0000256" key="4">
    <source>
        <dbReference type="ARBA" id="ARBA00023117"/>
    </source>
</evidence>
<dbReference type="GO" id="GO:0016514">
    <property type="term" value="C:SWI/SNF complex"/>
    <property type="evidence" value="ECO:0007669"/>
    <property type="project" value="Ensembl"/>
</dbReference>
<keyword evidence="5" id="KW-0804">Transcription</keyword>
<dbReference type="InterPro" id="IPR001487">
    <property type="entry name" value="Bromodomain"/>
</dbReference>
<dbReference type="Proteomes" id="UP000009136">
    <property type="component" value="Chromosome 20"/>
</dbReference>
<feature type="domain" description="Bromo" evidence="10">
    <location>
        <begin position="225"/>
        <end position="295"/>
    </location>
</feature>
<dbReference type="InterPro" id="IPR021900">
    <property type="entry name" value="DUF3512"/>
</dbReference>
<keyword evidence="3" id="KW-0805">Transcription regulation</keyword>
<feature type="compositionally biased region" description="Basic and acidic residues" evidence="9">
    <location>
        <begin position="11"/>
        <end position="26"/>
    </location>
</feature>
<feature type="compositionally biased region" description="Basic and acidic residues" evidence="9">
    <location>
        <begin position="50"/>
        <end position="62"/>
    </location>
</feature>
<feature type="region of interest" description="Disordered" evidence="9">
    <location>
        <begin position="1"/>
        <end position="26"/>
    </location>
</feature>
<dbReference type="SUPFAM" id="SSF47370">
    <property type="entry name" value="Bromodomain"/>
    <property type="match status" value="1"/>
</dbReference>
<feature type="compositionally biased region" description="Basic residues" evidence="9">
    <location>
        <begin position="63"/>
        <end position="73"/>
    </location>
</feature>
<dbReference type="PANTHER" id="PTHR22881">
    <property type="entry name" value="BROMODOMAIN CONTAINING PROTEIN"/>
    <property type="match status" value="1"/>
</dbReference>
<dbReference type="Ensembl" id="ENSBTAT00000093956.1">
    <property type="protein sequence ID" value="ENSBTAP00000092220.1"/>
    <property type="gene ID" value="ENSBTAG00000006971.8"/>
</dbReference>
<keyword evidence="2" id="KW-0156">Chromatin regulator</keyword>
<dbReference type="Gene3D" id="1.20.920.10">
    <property type="entry name" value="Bromodomain-like"/>
    <property type="match status" value="1"/>
</dbReference>
<evidence type="ECO:0000256" key="2">
    <source>
        <dbReference type="ARBA" id="ARBA00022853"/>
    </source>
</evidence>
<dbReference type="SMART" id="SM00297">
    <property type="entry name" value="BROMO"/>
    <property type="match status" value="1"/>
</dbReference>
<feature type="compositionally biased region" description="Basic and acidic residues" evidence="9">
    <location>
        <begin position="111"/>
        <end position="126"/>
    </location>
</feature>
<organism evidence="11 12">
    <name type="scientific">Bos taurus</name>
    <name type="common">Bovine</name>
    <dbReference type="NCBI Taxonomy" id="9913"/>
    <lineage>
        <taxon>Eukaryota</taxon>
        <taxon>Metazoa</taxon>
        <taxon>Chordata</taxon>
        <taxon>Craniata</taxon>
        <taxon>Vertebrata</taxon>
        <taxon>Euteleostomi</taxon>
        <taxon>Mammalia</taxon>
        <taxon>Eutheria</taxon>
        <taxon>Laurasiatheria</taxon>
        <taxon>Artiodactyla</taxon>
        <taxon>Ruminantia</taxon>
        <taxon>Pecora</taxon>
        <taxon>Bovidae</taxon>
        <taxon>Bovinae</taxon>
        <taxon>Bos</taxon>
    </lineage>
</organism>
<dbReference type="GeneTree" id="ENSGT00950000183170"/>
<feature type="compositionally biased region" description="Basic residues" evidence="9">
    <location>
        <begin position="86"/>
        <end position="97"/>
    </location>
</feature>
<dbReference type="InterPro" id="IPR051831">
    <property type="entry name" value="Bromodomain_contain_prot"/>
</dbReference>
<dbReference type="PANTHER" id="PTHR22881:SF4">
    <property type="entry name" value="BROMODOMAIN-CONTAINING PROTEIN 9"/>
    <property type="match status" value="1"/>
</dbReference>
<feature type="compositionally biased region" description="Basic and acidic residues" evidence="9">
    <location>
        <begin position="74"/>
        <end position="85"/>
    </location>
</feature>
<evidence type="ECO:0000256" key="5">
    <source>
        <dbReference type="ARBA" id="ARBA00023163"/>
    </source>
</evidence>
<feature type="compositionally biased region" description="Basic residues" evidence="9">
    <location>
        <begin position="1"/>
        <end position="10"/>
    </location>
</feature>
<accession>A0AAA9T8L9</accession>
<keyword evidence="4 8" id="KW-0103">Bromodomain</keyword>
<reference evidence="11" key="3">
    <citation type="submission" date="2025-09" db="UniProtKB">
        <authorList>
            <consortium name="Ensembl"/>
        </authorList>
    </citation>
    <scope>IDENTIFICATION</scope>
    <source>
        <strain evidence="11">Hereford</strain>
    </source>
</reference>